<sequence length="502" mass="56640">MGQDQVWGAAGSTQQTASDNPADKPNRGKRRLVVTLLAVLLLWLVCVIIYQTHKPLPRGISYESPLHYTEDVRFLYDLTYPDPSGRVVAEQQIRQRIGEIVDESRRFLVIDLFLFNNYAHKGQQFPKVSEEMTDRLVRHKREFPDMDIVLITDPVNTSYGSAPNALLERLKAAGIRVIVTNLDPLRDPNPIYSAVWRTFIQWFGVTGKGWVPDLMATNGPKMTIRSYLKLLNIKANHRKVVLSEKRALILSGNVHDASAYHSNIAFEVGGPVIGDILKSEQAAADLSKGGPLPAYVPGQNPGADGGSIGIRYVTEGKTYQYVLQEIEVAQKGDTLWMGMFYMEDRKVLNALLSAAGRGVDIRLLLDPNNNAFGEKKIGIPNRQVVSMLAKRSKGKISIRWYHTTQEQYHTKMIYIEKPAGNSVIVGGAANMTPRNLNDYNLENDLWVSVPSGAPLDMQMRRYFDRLWNNRDGSFTLDLSAYQSAWYEDLIYRIQKAVRYTTF</sequence>
<evidence type="ECO:0000256" key="2">
    <source>
        <dbReference type="SAM" id="Phobius"/>
    </source>
</evidence>
<evidence type="ECO:0000313" key="5">
    <source>
        <dbReference type="Proteomes" id="UP000679779"/>
    </source>
</evidence>
<dbReference type="AlphaFoldDB" id="A0A919XHS6"/>
<dbReference type="Pfam" id="PF13091">
    <property type="entry name" value="PLDc_2"/>
    <property type="match status" value="1"/>
</dbReference>
<dbReference type="EMBL" id="BORQ01000005">
    <property type="protein sequence ID" value="GIO33092.1"/>
    <property type="molecule type" value="Genomic_DNA"/>
</dbReference>
<name>A0A919XHS6_9BACL</name>
<gene>
    <name evidence="4" type="ORF">J2TS6_42330</name>
</gene>
<dbReference type="Proteomes" id="UP000679779">
    <property type="component" value="Unassembled WGS sequence"/>
</dbReference>
<comment type="caution">
    <text evidence="4">The sequence shown here is derived from an EMBL/GenBank/DDBJ whole genome shotgun (WGS) entry which is preliminary data.</text>
</comment>
<keyword evidence="2" id="KW-0812">Transmembrane</keyword>
<protein>
    <submittedName>
        <fullName evidence="4">Phospholipase D</fullName>
    </submittedName>
</protein>
<feature type="transmembrane region" description="Helical" evidence="2">
    <location>
        <begin position="32"/>
        <end position="50"/>
    </location>
</feature>
<dbReference type="CDD" id="cd09130">
    <property type="entry name" value="PLDc_unchar2_2"/>
    <property type="match status" value="1"/>
</dbReference>
<dbReference type="Gene3D" id="3.30.870.10">
    <property type="entry name" value="Endonuclease Chain A"/>
    <property type="match status" value="2"/>
</dbReference>
<keyword evidence="2" id="KW-0472">Membrane</keyword>
<evidence type="ECO:0000259" key="3">
    <source>
        <dbReference type="Pfam" id="PF13091"/>
    </source>
</evidence>
<accession>A0A919XHS6</accession>
<reference evidence="4" key="1">
    <citation type="submission" date="2021-03" db="EMBL/GenBank/DDBJ databases">
        <title>Antimicrobial resistance genes in bacteria isolated from Japanese honey, and their potential for conferring macrolide and lincosamide resistance in the American foulbrood pathogen Paenibacillus larvae.</title>
        <authorList>
            <person name="Okamoto M."/>
            <person name="Kumagai M."/>
            <person name="Kanamori H."/>
            <person name="Takamatsu D."/>
        </authorList>
    </citation>
    <scope>NUCLEOTIDE SEQUENCE</scope>
    <source>
        <strain evidence="4">J2TS6</strain>
    </source>
</reference>
<feature type="region of interest" description="Disordered" evidence="1">
    <location>
        <begin position="1"/>
        <end position="25"/>
    </location>
</feature>
<dbReference type="RefSeq" id="WP_212958241.1">
    <property type="nucleotide sequence ID" value="NZ_BORQ01000005.1"/>
</dbReference>
<proteinExistence type="predicted"/>
<evidence type="ECO:0000256" key="1">
    <source>
        <dbReference type="SAM" id="MobiDB-lite"/>
    </source>
</evidence>
<dbReference type="CDD" id="cd09129">
    <property type="entry name" value="PLDc_unchar2_1"/>
    <property type="match status" value="1"/>
</dbReference>
<keyword evidence="2" id="KW-1133">Transmembrane helix</keyword>
<feature type="domain" description="Phospholipase D-like" evidence="3">
    <location>
        <begin position="323"/>
        <end position="467"/>
    </location>
</feature>
<dbReference type="SUPFAM" id="SSF56024">
    <property type="entry name" value="Phospholipase D/nuclease"/>
    <property type="match status" value="2"/>
</dbReference>
<evidence type="ECO:0000313" key="4">
    <source>
        <dbReference type="EMBL" id="GIO33092.1"/>
    </source>
</evidence>
<organism evidence="4 5">
    <name type="scientific">Paenibacillus albilobatus</name>
    <dbReference type="NCBI Taxonomy" id="2716884"/>
    <lineage>
        <taxon>Bacteria</taxon>
        <taxon>Bacillati</taxon>
        <taxon>Bacillota</taxon>
        <taxon>Bacilli</taxon>
        <taxon>Bacillales</taxon>
        <taxon>Paenibacillaceae</taxon>
        <taxon>Paenibacillus</taxon>
    </lineage>
</organism>
<keyword evidence="5" id="KW-1185">Reference proteome</keyword>
<dbReference type="InterPro" id="IPR025202">
    <property type="entry name" value="PLD-like_dom"/>
</dbReference>